<reference evidence="5 6" key="1">
    <citation type="submission" date="2013-08" db="EMBL/GenBank/DDBJ databases">
        <authorList>
            <person name="Durkin A.S."/>
            <person name="Haft D.R."/>
            <person name="McCorrison J."/>
            <person name="Torralba M."/>
            <person name="Gillis M."/>
            <person name="Haft D.H."/>
            <person name="Methe B."/>
            <person name="Sutton G."/>
            <person name="Nelson K.E."/>
        </authorList>
    </citation>
    <scope>NUCLEOTIDE SEQUENCE [LARGE SCALE GENOMIC DNA]</scope>
    <source>
        <strain evidence="5 6">F0195</strain>
    </source>
</reference>
<evidence type="ECO:0000313" key="6">
    <source>
        <dbReference type="Proteomes" id="UP000016638"/>
    </source>
</evidence>
<evidence type="ECO:0000256" key="2">
    <source>
        <dbReference type="ARBA" id="ARBA00023125"/>
    </source>
</evidence>
<dbReference type="PRINTS" id="PR00035">
    <property type="entry name" value="HTHGNTR"/>
</dbReference>
<dbReference type="OrthoDB" id="7363114at2"/>
<dbReference type="Gene3D" id="1.10.10.10">
    <property type="entry name" value="Winged helix-like DNA-binding domain superfamily/Winged helix DNA-binding domain"/>
    <property type="match status" value="1"/>
</dbReference>
<dbReference type="PANTHER" id="PTHR44846:SF17">
    <property type="entry name" value="GNTR-FAMILY TRANSCRIPTIONAL REGULATOR"/>
    <property type="match status" value="1"/>
</dbReference>
<dbReference type="STRING" id="1125712.HMPREF1316_1079"/>
<name>U2TC93_9ACTN</name>
<dbReference type="Gene3D" id="3.40.1410.10">
    <property type="entry name" value="Chorismate lyase-like"/>
    <property type="match status" value="1"/>
</dbReference>
<dbReference type="InterPro" id="IPR011663">
    <property type="entry name" value="UTRA"/>
</dbReference>
<dbReference type="InterPro" id="IPR050679">
    <property type="entry name" value="Bact_HTH_transcr_reg"/>
</dbReference>
<keyword evidence="2" id="KW-0238">DNA-binding</keyword>
<dbReference type="PROSITE" id="PS50949">
    <property type="entry name" value="HTH_GNTR"/>
    <property type="match status" value="1"/>
</dbReference>
<dbReference type="AlphaFoldDB" id="U2TC93"/>
<feature type="domain" description="HTH gntR-type" evidence="4">
    <location>
        <begin position="3"/>
        <end position="71"/>
    </location>
</feature>
<dbReference type="SUPFAM" id="SSF64288">
    <property type="entry name" value="Chorismate lyase-like"/>
    <property type="match status" value="1"/>
</dbReference>
<dbReference type="InterPro" id="IPR036388">
    <property type="entry name" value="WH-like_DNA-bd_sf"/>
</dbReference>
<dbReference type="SUPFAM" id="SSF46785">
    <property type="entry name" value="Winged helix' DNA-binding domain"/>
    <property type="match status" value="1"/>
</dbReference>
<dbReference type="eggNOG" id="COG2188">
    <property type="taxonomic scope" value="Bacteria"/>
</dbReference>
<organism evidence="5 6">
    <name type="scientific">Olsenella profusa F0195</name>
    <dbReference type="NCBI Taxonomy" id="1125712"/>
    <lineage>
        <taxon>Bacteria</taxon>
        <taxon>Bacillati</taxon>
        <taxon>Actinomycetota</taxon>
        <taxon>Coriobacteriia</taxon>
        <taxon>Coriobacteriales</taxon>
        <taxon>Atopobiaceae</taxon>
        <taxon>Olsenella</taxon>
    </lineage>
</organism>
<dbReference type="PANTHER" id="PTHR44846">
    <property type="entry name" value="MANNOSYL-D-GLYCERATE TRANSPORT/METABOLISM SYSTEM REPRESSOR MNGR-RELATED"/>
    <property type="match status" value="1"/>
</dbReference>
<keyword evidence="1" id="KW-0805">Transcription regulation</keyword>
<comment type="caution">
    <text evidence="5">The sequence shown here is derived from an EMBL/GenBank/DDBJ whole genome shotgun (WGS) entry which is preliminary data.</text>
</comment>
<dbReference type="Proteomes" id="UP000016638">
    <property type="component" value="Unassembled WGS sequence"/>
</dbReference>
<accession>U2TC93</accession>
<dbReference type="Pfam" id="PF00392">
    <property type="entry name" value="GntR"/>
    <property type="match status" value="1"/>
</dbReference>
<evidence type="ECO:0000313" key="5">
    <source>
        <dbReference type="EMBL" id="ERL10674.1"/>
    </source>
</evidence>
<evidence type="ECO:0000256" key="1">
    <source>
        <dbReference type="ARBA" id="ARBA00023015"/>
    </source>
</evidence>
<keyword evidence="3" id="KW-0804">Transcription</keyword>
<dbReference type="GO" id="GO:0003700">
    <property type="term" value="F:DNA-binding transcription factor activity"/>
    <property type="evidence" value="ECO:0007669"/>
    <property type="project" value="InterPro"/>
</dbReference>
<dbReference type="RefSeq" id="WP_021724998.1">
    <property type="nucleotide sequence ID" value="NZ_AWEZ01000006.1"/>
</dbReference>
<dbReference type="Pfam" id="PF07702">
    <property type="entry name" value="UTRA"/>
    <property type="match status" value="1"/>
</dbReference>
<dbReference type="SMART" id="SM00345">
    <property type="entry name" value="HTH_GNTR"/>
    <property type="match status" value="1"/>
</dbReference>
<protein>
    <submittedName>
        <fullName evidence="5">UbiC transcription regulator-associated domain protein</fullName>
    </submittedName>
</protein>
<dbReference type="CDD" id="cd07377">
    <property type="entry name" value="WHTH_GntR"/>
    <property type="match status" value="1"/>
</dbReference>
<dbReference type="SMART" id="SM00866">
    <property type="entry name" value="UTRA"/>
    <property type="match status" value="1"/>
</dbReference>
<keyword evidence="6" id="KW-1185">Reference proteome</keyword>
<dbReference type="EMBL" id="AWEZ01000006">
    <property type="protein sequence ID" value="ERL10674.1"/>
    <property type="molecule type" value="Genomic_DNA"/>
</dbReference>
<dbReference type="GO" id="GO:0003677">
    <property type="term" value="F:DNA binding"/>
    <property type="evidence" value="ECO:0007669"/>
    <property type="project" value="UniProtKB-KW"/>
</dbReference>
<proteinExistence type="predicted"/>
<dbReference type="InterPro" id="IPR000524">
    <property type="entry name" value="Tscrpt_reg_HTH_GntR"/>
</dbReference>
<sequence>MARALFQNIYRDIQSGIERGLYSYQSMLLSESELCARYGCSRSTVRRALSELALNGYVQPIQGKGVRIIWRPQTDDRGAPDNLESFAERARHQGFESTVYVRSFERITVDERLSQATGFSPGTPIFVINRVKSADGIPVSIETSHLLATEAPALTPRDVEGSLYAYLESQGVAITTGKRTITIEAPNDDDQMIFGIDGPQAVGVIRGHFFDSQGIMFEYSEIRQKPDFFTIHETCTRTMMPHGTAPVSSRH</sequence>
<dbReference type="InterPro" id="IPR036390">
    <property type="entry name" value="WH_DNA-bd_sf"/>
</dbReference>
<gene>
    <name evidence="5" type="ORF">HMPREF1316_1079</name>
</gene>
<evidence type="ECO:0000256" key="3">
    <source>
        <dbReference type="ARBA" id="ARBA00023163"/>
    </source>
</evidence>
<dbReference type="PATRIC" id="fig|1125712.3.peg.130"/>
<dbReference type="InterPro" id="IPR028978">
    <property type="entry name" value="Chorismate_lyase_/UTRA_dom_sf"/>
</dbReference>
<evidence type="ECO:0000259" key="4">
    <source>
        <dbReference type="PROSITE" id="PS50949"/>
    </source>
</evidence>
<dbReference type="GO" id="GO:0045892">
    <property type="term" value="P:negative regulation of DNA-templated transcription"/>
    <property type="evidence" value="ECO:0007669"/>
    <property type="project" value="TreeGrafter"/>
</dbReference>